<dbReference type="Proteomes" id="UP001501475">
    <property type="component" value="Unassembled WGS sequence"/>
</dbReference>
<keyword evidence="11 12" id="KW-0350">Heme biosynthesis</keyword>
<evidence type="ECO:0000256" key="3">
    <source>
        <dbReference type="ARBA" id="ARBA00002185"/>
    </source>
</evidence>
<dbReference type="SUPFAM" id="SSF51905">
    <property type="entry name" value="FAD/NAD(P)-binding domain"/>
    <property type="match status" value="1"/>
</dbReference>
<dbReference type="PANTHER" id="PTHR42923">
    <property type="entry name" value="PROTOPORPHYRINOGEN OXIDASE"/>
    <property type="match status" value="1"/>
</dbReference>
<dbReference type="Pfam" id="PF01593">
    <property type="entry name" value="Amino_oxidase"/>
    <property type="match status" value="1"/>
</dbReference>
<comment type="function">
    <text evidence="3 12">Involved in coproporphyrin-dependent heme b biosynthesis. Catalyzes the oxidation of coproporphyrinogen III to coproporphyrin III.</text>
</comment>
<dbReference type="InterPro" id="IPR036188">
    <property type="entry name" value="FAD/NAD-bd_sf"/>
</dbReference>
<comment type="catalytic activity">
    <reaction evidence="1">
        <text>coproporphyrinogen III + 3 O2 = coproporphyrin III + 3 H2O2</text>
        <dbReference type="Rhea" id="RHEA:43436"/>
        <dbReference type="ChEBI" id="CHEBI:15379"/>
        <dbReference type="ChEBI" id="CHEBI:16240"/>
        <dbReference type="ChEBI" id="CHEBI:57309"/>
        <dbReference type="ChEBI" id="CHEBI:131725"/>
        <dbReference type="EC" id="1.3.3.15"/>
    </reaction>
    <physiologicalReaction direction="left-to-right" evidence="1">
        <dbReference type="Rhea" id="RHEA:43437"/>
    </physiologicalReaction>
</comment>
<evidence type="ECO:0000313" key="15">
    <source>
        <dbReference type="Proteomes" id="UP001501475"/>
    </source>
</evidence>
<dbReference type="InterPro" id="IPR050464">
    <property type="entry name" value="Zeta_carotene_desat/Oxidored"/>
</dbReference>
<evidence type="ECO:0000256" key="12">
    <source>
        <dbReference type="RuleBase" id="RU364052"/>
    </source>
</evidence>
<evidence type="ECO:0000313" key="14">
    <source>
        <dbReference type="EMBL" id="GAA1755366.1"/>
    </source>
</evidence>
<comment type="subcellular location">
    <subcellularLocation>
        <location evidence="12">Cytoplasm</location>
    </subcellularLocation>
</comment>
<evidence type="ECO:0000259" key="13">
    <source>
        <dbReference type="Pfam" id="PF01593"/>
    </source>
</evidence>
<evidence type="ECO:0000256" key="1">
    <source>
        <dbReference type="ARBA" id="ARBA00001755"/>
    </source>
</evidence>
<comment type="similarity">
    <text evidence="5 12">Belongs to the protoporphyrinogen/coproporphyrinogen oxidase family. Coproporphyrinogen III oxidase subfamily.</text>
</comment>
<sequence length="465" mass="47611">MRVYRIVIVGGGLAGLAAAWELVSASEADSEVLVLDGSDRVGGKLRQEVVGGRLVDVGAESMLAVRPEARELIAEIGAGQRLVIPATTAASVWSHGALHPLPPGSLMGVPRRPADATGILSAQGMERLRAALVPPAPTRDVSVGDYVAAALGDEVVDRLVDPLLGGVYAGDARQISLAAAVPAIHAKALSSDPLLDSSPPTPESPSAPAQSAFIGIDGGVGVLPELLADAIAKRGGRIRTGAVVREVRRAVAGWEIVAGPTIAPEVITADAVILALPPAPARRLLGPVAPSAAHELAAIETASMAIVTFAFPRVAMPALPGSGFLVPPVEGRAIKASTFSSQKWGWLADAAPETAYVRASLGRHREEAALQVDDRTLAARALADLRAIAGALPDPLDAHVQRWGGALPQYAVGHLDRIALVRKAIGEIDGLEVAGAAYDGVGIPAVIGSGRRAARAIRTAYGPGE</sequence>
<keyword evidence="15" id="KW-1185">Reference proteome</keyword>
<comment type="pathway">
    <text evidence="4 12">Porphyrin-containing compound metabolism; protoheme biosynthesis.</text>
</comment>
<accession>A0ABN2KGC1</accession>
<dbReference type="InterPro" id="IPR004572">
    <property type="entry name" value="Protoporphyrinogen_oxidase"/>
</dbReference>
<evidence type="ECO:0000256" key="9">
    <source>
        <dbReference type="ARBA" id="ARBA00022827"/>
    </source>
</evidence>
<dbReference type="Gene3D" id="3.90.660.20">
    <property type="entry name" value="Protoporphyrinogen oxidase, mitochondrial, domain 2"/>
    <property type="match status" value="1"/>
</dbReference>
<evidence type="ECO:0000256" key="4">
    <source>
        <dbReference type="ARBA" id="ARBA00004744"/>
    </source>
</evidence>
<gene>
    <name evidence="14" type="primary">hemG</name>
    <name evidence="14" type="ORF">GCM10009810_13930</name>
</gene>
<reference evidence="14 15" key="1">
    <citation type="journal article" date="2019" name="Int. J. Syst. Evol. Microbiol.">
        <title>The Global Catalogue of Microorganisms (GCM) 10K type strain sequencing project: providing services to taxonomists for standard genome sequencing and annotation.</title>
        <authorList>
            <consortium name="The Broad Institute Genomics Platform"/>
            <consortium name="The Broad Institute Genome Sequencing Center for Infectious Disease"/>
            <person name="Wu L."/>
            <person name="Ma J."/>
        </authorList>
    </citation>
    <scope>NUCLEOTIDE SEQUENCE [LARGE SCALE GENOMIC DNA]</scope>
    <source>
        <strain evidence="14 15">JCM 15591</strain>
    </source>
</reference>
<dbReference type="Gene3D" id="1.10.3110.10">
    <property type="entry name" value="protoporphyrinogen ix oxidase, domain 3"/>
    <property type="match status" value="1"/>
</dbReference>
<keyword evidence="10 12" id="KW-0560">Oxidoreductase</keyword>
<dbReference type="InterPro" id="IPR002937">
    <property type="entry name" value="Amino_oxidase"/>
</dbReference>
<proteinExistence type="inferred from homology"/>
<keyword evidence="8 12" id="KW-0285">Flavoprotein</keyword>
<evidence type="ECO:0000256" key="7">
    <source>
        <dbReference type="ARBA" id="ARBA00019046"/>
    </source>
</evidence>
<evidence type="ECO:0000256" key="10">
    <source>
        <dbReference type="ARBA" id="ARBA00023002"/>
    </source>
</evidence>
<comment type="caution">
    <text evidence="14">The sequence shown here is derived from an EMBL/GenBank/DDBJ whole genome shotgun (WGS) entry which is preliminary data.</text>
</comment>
<evidence type="ECO:0000256" key="6">
    <source>
        <dbReference type="ARBA" id="ARBA00012402"/>
    </source>
</evidence>
<dbReference type="NCBIfam" id="TIGR00562">
    <property type="entry name" value="proto_IX_ox"/>
    <property type="match status" value="1"/>
</dbReference>
<protein>
    <recommendedName>
        <fullName evidence="7 12">Coproporphyrinogen III oxidase</fullName>
        <ecNumber evidence="6 12">1.3.3.15</ecNumber>
    </recommendedName>
</protein>
<feature type="domain" description="Amine oxidase" evidence="13">
    <location>
        <begin position="13"/>
        <end position="457"/>
    </location>
</feature>
<keyword evidence="9 12" id="KW-0274">FAD</keyword>
<name>A0ABN2KGC1_9MICO</name>
<evidence type="ECO:0000256" key="11">
    <source>
        <dbReference type="ARBA" id="ARBA00023133"/>
    </source>
</evidence>
<evidence type="ECO:0000256" key="5">
    <source>
        <dbReference type="ARBA" id="ARBA00008310"/>
    </source>
</evidence>
<organism evidence="14 15">
    <name type="scientific">Nostocoides vanveenii</name>
    <dbReference type="NCBI Taxonomy" id="330835"/>
    <lineage>
        <taxon>Bacteria</taxon>
        <taxon>Bacillati</taxon>
        <taxon>Actinomycetota</taxon>
        <taxon>Actinomycetes</taxon>
        <taxon>Micrococcales</taxon>
        <taxon>Intrasporangiaceae</taxon>
        <taxon>Nostocoides</taxon>
    </lineage>
</organism>
<evidence type="ECO:0000256" key="2">
    <source>
        <dbReference type="ARBA" id="ARBA00001974"/>
    </source>
</evidence>
<dbReference type="PANTHER" id="PTHR42923:SF3">
    <property type="entry name" value="PROTOPORPHYRINOGEN OXIDASE"/>
    <property type="match status" value="1"/>
</dbReference>
<dbReference type="Gene3D" id="3.50.50.60">
    <property type="entry name" value="FAD/NAD(P)-binding domain"/>
    <property type="match status" value="1"/>
</dbReference>
<evidence type="ECO:0000256" key="8">
    <source>
        <dbReference type="ARBA" id="ARBA00022630"/>
    </source>
</evidence>
<dbReference type="SUPFAM" id="SSF54373">
    <property type="entry name" value="FAD-linked reductases, C-terminal domain"/>
    <property type="match status" value="1"/>
</dbReference>
<comment type="cofactor">
    <cofactor evidence="2 12">
        <name>FAD</name>
        <dbReference type="ChEBI" id="CHEBI:57692"/>
    </cofactor>
</comment>
<keyword evidence="12" id="KW-0963">Cytoplasm</keyword>
<dbReference type="EC" id="1.3.3.15" evidence="6 12"/>
<dbReference type="EMBL" id="BAAAPN010000034">
    <property type="protein sequence ID" value="GAA1755366.1"/>
    <property type="molecule type" value="Genomic_DNA"/>
</dbReference>